<evidence type="ECO:0000259" key="10">
    <source>
        <dbReference type="PROSITE" id="PS51779"/>
    </source>
</evidence>
<evidence type="ECO:0000256" key="8">
    <source>
        <dbReference type="SAM" id="MobiDB-lite"/>
    </source>
</evidence>
<gene>
    <name evidence="11" type="ORF">FHR82_006592</name>
</gene>
<dbReference type="GO" id="GO:0005886">
    <property type="term" value="C:plasma membrane"/>
    <property type="evidence" value="ECO:0007669"/>
    <property type="project" value="TreeGrafter"/>
</dbReference>
<name>A0A7W7VHL7_9PSEU</name>
<evidence type="ECO:0000313" key="11">
    <source>
        <dbReference type="EMBL" id="MBB4910334.1"/>
    </source>
</evidence>
<feature type="transmembrane region" description="Helical" evidence="9">
    <location>
        <begin position="128"/>
        <end position="152"/>
    </location>
</feature>
<evidence type="ECO:0000256" key="1">
    <source>
        <dbReference type="ARBA" id="ARBA00004370"/>
    </source>
</evidence>
<dbReference type="Pfam" id="PF03799">
    <property type="entry name" value="FtsQ_DivIB_C"/>
    <property type="match status" value="1"/>
</dbReference>
<dbReference type="AlphaFoldDB" id="A0A7W7VHL7"/>
<dbReference type="Proteomes" id="UP000520767">
    <property type="component" value="Unassembled WGS sequence"/>
</dbReference>
<dbReference type="EMBL" id="JACHJQ010000007">
    <property type="protein sequence ID" value="MBB4910334.1"/>
    <property type="molecule type" value="Genomic_DNA"/>
</dbReference>
<dbReference type="InterPro" id="IPR005548">
    <property type="entry name" value="Cell_div_FtsQ/DivIB_C"/>
</dbReference>
<feature type="domain" description="POTRA" evidence="10">
    <location>
        <begin position="150"/>
        <end position="218"/>
    </location>
</feature>
<feature type="compositionally biased region" description="Low complexity" evidence="8">
    <location>
        <begin position="47"/>
        <end position="81"/>
    </location>
</feature>
<dbReference type="Pfam" id="PF08478">
    <property type="entry name" value="POTRA_1"/>
    <property type="match status" value="1"/>
</dbReference>
<evidence type="ECO:0000256" key="3">
    <source>
        <dbReference type="ARBA" id="ARBA00022618"/>
    </source>
</evidence>
<proteinExistence type="predicted"/>
<keyword evidence="5 9" id="KW-1133">Transmembrane helix</keyword>
<dbReference type="InterPro" id="IPR013685">
    <property type="entry name" value="POTRA_FtsQ_type"/>
</dbReference>
<dbReference type="InterPro" id="IPR050487">
    <property type="entry name" value="FtsQ_DivIB"/>
</dbReference>
<evidence type="ECO:0000256" key="9">
    <source>
        <dbReference type="SAM" id="Phobius"/>
    </source>
</evidence>
<feature type="region of interest" description="Disordered" evidence="8">
    <location>
        <begin position="1"/>
        <end position="119"/>
    </location>
</feature>
<evidence type="ECO:0000256" key="4">
    <source>
        <dbReference type="ARBA" id="ARBA00022692"/>
    </source>
</evidence>
<dbReference type="PANTHER" id="PTHR37820">
    <property type="entry name" value="CELL DIVISION PROTEIN DIVIB"/>
    <property type="match status" value="1"/>
</dbReference>
<evidence type="ECO:0000256" key="7">
    <source>
        <dbReference type="ARBA" id="ARBA00023306"/>
    </source>
</evidence>
<dbReference type="GO" id="GO:0051301">
    <property type="term" value="P:cell division"/>
    <property type="evidence" value="ECO:0007669"/>
    <property type="project" value="UniProtKB-KW"/>
</dbReference>
<dbReference type="PANTHER" id="PTHR37820:SF1">
    <property type="entry name" value="CELL DIVISION PROTEIN FTSQ"/>
    <property type="match status" value="1"/>
</dbReference>
<dbReference type="PROSITE" id="PS51779">
    <property type="entry name" value="POTRA"/>
    <property type="match status" value="1"/>
</dbReference>
<protein>
    <submittedName>
        <fullName evidence="11">Cell division protein FtsQ</fullName>
    </submittedName>
</protein>
<keyword evidence="6 9" id="KW-0472">Membrane</keyword>
<accession>A0A7W7VHL7</accession>
<evidence type="ECO:0000256" key="6">
    <source>
        <dbReference type="ARBA" id="ARBA00023136"/>
    </source>
</evidence>
<comment type="caution">
    <text evidence="11">The sequence shown here is derived from an EMBL/GenBank/DDBJ whole genome shotgun (WGS) entry which is preliminary data.</text>
</comment>
<evidence type="ECO:0000256" key="5">
    <source>
        <dbReference type="ARBA" id="ARBA00022989"/>
    </source>
</evidence>
<keyword evidence="2" id="KW-1003">Cell membrane</keyword>
<reference evidence="11 12" key="1">
    <citation type="submission" date="2020-08" db="EMBL/GenBank/DDBJ databases">
        <title>Genomic Encyclopedia of Type Strains, Phase III (KMG-III): the genomes of soil and plant-associated and newly described type strains.</title>
        <authorList>
            <person name="Whitman W."/>
        </authorList>
    </citation>
    <scope>NUCLEOTIDE SEQUENCE [LARGE SCALE GENOMIC DNA]</scope>
    <source>
        <strain evidence="11 12">CECT 8960</strain>
    </source>
</reference>
<keyword evidence="4 9" id="KW-0812">Transmembrane</keyword>
<keyword evidence="3 11" id="KW-0132">Cell division</keyword>
<evidence type="ECO:0000256" key="2">
    <source>
        <dbReference type="ARBA" id="ARBA00022475"/>
    </source>
</evidence>
<keyword evidence="12" id="KW-1185">Reference proteome</keyword>
<feature type="compositionally biased region" description="Basic and acidic residues" evidence="8">
    <location>
        <begin position="82"/>
        <end position="101"/>
    </location>
</feature>
<dbReference type="RefSeq" id="WP_184814395.1">
    <property type="nucleotide sequence ID" value="NZ_JACHJQ010000007.1"/>
</dbReference>
<comment type="subcellular location">
    <subcellularLocation>
        <location evidence="1">Membrane</location>
    </subcellularLocation>
</comment>
<evidence type="ECO:0000313" key="12">
    <source>
        <dbReference type="Proteomes" id="UP000520767"/>
    </source>
</evidence>
<organism evidence="11 12">
    <name type="scientific">Actinophytocola algeriensis</name>
    <dbReference type="NCBI Taxonomy" id="1768010"/>
    <lineage>
        <taxon>Bacteria</taxon>
        <taxon>Bacillati</taxon>
        <taxon>Actinomycetota</taxon>
        <taxon>Actinomycetes</taxon>
        <taxon>Pseudonocardiales</taxon>
        <taxon>Pseudonocardiaceae</taxon>
    </lineage>
</organism>
<dbReference type="InterPro" id="IPR034746">
    <property type="entry name" value="POTRA"/>
</dbReference>
<feature type="compositionally biased region" description="Basic and acidic residues" evidence="8">
    <location>
        <begin position="21"/>
        <end position="39"/>
    </location>
</feature>
<dbReference type="Gene3D" id="3.10.20.310">
    <property type="entry name" value="membrane protein fhac"/>
    <property type="match status" value="1"/>
</dbReference>
<keyword evidence="7" id="KW-0131">Cell cycle</keyword>
<sequence>MSGTARGGDRSRGRTGGAADGTRESWSRGRRRPTERADADTTESTPRTDSAARTGGTARTGGAARTGGTRTTRTRAGAAAARRAERDRARVRADTTRDSSRTLKRRTRPAAPRSEGGPTRGRYLARRWVAVLAVLTVVAVAYLVMFTSLLGVRSVEVVGTEEIPEADVVAAAAIEHGTPMVRLDAEGAAARVATLPRVFEVVVERSWPSTVQIIVTERSPVAVRKAGAEIHLIDATGLDYAVTRTAPPGLPTLAMDDIRPDNPAAKAAVTVLGALPKQLRTHIVTVTADTPGDVRLTLADGRVVKWGNARDNARKAAVLAPLLTRPGKTYDVATPDFPTVSG</sequence>